<gene>
    <name evidence="2" type="ORF">EV698_1378</name>
</gene>
<dbReference type="SUPFAM" id="SSF53756">
    <property type="entry name" value="UDP-Glycosyltransferase/glycogen phosphorylase"/>
    <property type="match status" value="1"/>
</dbReference>
<evidence type="ECO:0000259" key="1">
    <source>
        <dbReference type="Pfam" id="PF13439"/>
    </source>
</evidence>
<keyword evidence="2" id="KW-0808">Transferase</keyword>
<evidence type="ECO:0000313" key="2">
    <source>
        <dbReference type="EMBL" id="RZU99099.1"/>
    </source>
</evidence>
<dbReference type="InterPro" id="IPR028098">
    <property type="entry name" value="Glyco_trans_4-like_N"/>
</dbReference>
<dbReference type="PANTHER" id="PTHR12526">
    <property type="entry name" value="GLYCOSYLTRANSFERASE"/>
    <property type="match status" value="1"/>
</dbReference>
<dbReference type="AlphaFoldDB" id="A0A4Q8D174"/>
<dbReference type="OrthoDB" id="9792269at2"/>
<comment type="caution">
    <text evidence="2">The sequence shown here is derived from an EMBL/GenBank/DDBJ whole genome shotgun (WGS) entry which is preliminary data.</text>
</comment>
<reference evidence="2 3" key="1">
    <citation type="submission" date="2019-02" db="EMBL/GenBank/DDBJ databases">
        <title>Genomic Encyclopedia of Type Strains, Phase IV (KMG-IV): sequencing the most valuable type-strain genomes for metagenomic binning, comparative biology and taxonomic classification.</title>
        <authorList>
            <person name="Goeker M."/>
        </authorList>
    </citation>
    <scope>NUCLEOTIDE SEQUENCE [LARGE SCALE GENOMIC DNA]</scope>
    <source>
        <strain evidence="2 3">DSM 21056</strain>
    </source>
</reference>
<protein>
    <submittedName>
        <fullName evidence="2">Glycosyltransferase involved in cell wall biosynthesis</fullName>
    </submittedName>
</protein>
<dbReference type="CDD" id="cd03811">
    <property type="entry name" value="GT4_GT28_WabH-like"/>
    <property type="match status" value="1"/>
</dbReference>
<dbReference type="Pfam" id="PF13692">
    <property type="entry name" value="Glyco_trans_1_4"/>
    <property type="match status" value="1"/>
</dbReference>
<dbReference type="RefSeq" id="WP_130503357.1">
    <property type="nucleotide sequence ID" value="NZ_SHLI01000001.1"/>
</dbReference>
<evidence type="ECO:0000313" key="3">
    <source>
        <dbReference type="Proteomes" id="UP000292298"/>
    </source>
</evidence>
<name>A0A4Q8D174_9GAMM</name>
<dbReference type="GO" id="GO:0016757">
    <property type="term" value="F:glycosyltransferase activity"/>
    <property type="evidence" value="ECO:0007669"/>
    <property type="project" value="UniProtKB-ARBA"/>
</dbReference>
<dbReference type="Gene3D" id="3.40.50.2000">
    <property type="entry name" value="Glycogen Phosphorylase B"/>
    <property type="match status" value="2"/>
</dbReference>
<dbReference type="PANTHER" id="PTHR12526:SF630">
    <property type="entry name" value="GLYCOSYLTRANSFERASE"/>
    <property type="match status" value="1"/>
</dbReference>
<keyword evidence="3" id="KW-1185">Reference proteome</keyword>
<sequence length="362" mass="38909">MKVTLVVPDLRGGGVERVRILLAREFIAKGHDVDLVLVRKEGVLLGQVPAEVRVIDLQADRVRQGFMPLVRYLRGHRPDALLVSMWPLTTLAALAAKIARFRGRVVVSEHSALSRSPQNDGRSGFALRASVRWIHALADDVVGVSAGVVDDLHGLGLPADVGRVIHNPVAISDEKTVADGWNDHPWMKSPPSQRLLAVGSVKPAKDYPTLLSAVKNVVRSGTDVSLLILGTGPLQAELEERRQALGLEGHVHFGGFVPDPGPFYRAAGLFVLSSAWEGFGNVIVEALAAGTPVVSTDCRSGPAEILENGRYGRLVPVEDDEALALAIGESLFANHDPNALRVRAADFSVEKIGEEYLKVLSS</sequence>
<proteinExistence type="predicted"/>
<dbReference type="Pfam" id="PF13439">
    <property type="entry name" value="Glyco_transf_4"/>
    <property type="match status" value="1"/>
</dbReference>
<organism evidence="2 3">
    <name type="scientific">Spiribacter vilamensis</name>
    <dbReference type="NCBI Taxonomy" id="531306"/>
    <lineage>
        <taxon>Bacteria</taxon>
        <taxon>Pseudomonadati</taxon>
        <taxon>Pseudomonadota</taxon>
        <taxon>Gammaproteobacteria</taxon>
        <taxon>Chromatiales</taxon>
        <taxon>Ectothiorhodospiraceae</taxon>
        <taxon>Spiribacter</taxon>
    </lineage>
</organism>
<accession>A0A4Q8D174</accession>
<feature type="domain" description="Glycosyltransferase subfamily 4-like N-terminal" evidence="1">
    <location>
        <begin position="13"/>
        <end position="170"/>
    </location>
</feature>
<dbReference type="EMBL" id="SHLI01000001">
    <property type="protein sequence ID" value="RZU99099.1"/>
    <property type="molecule type" value="Genomic_DNA"/>
</dbReference>
<dbReference type="Proteomes" id="UP000292298">
    <property type="component" value="Unassembled WGS sequence"/>
</dbReference>